<name>A0A0F9VA34_9ZZZZ</name>
<dbReference type="EMBL" id="LAZR01000616">
    <property type="protein sequence ID" value="KKN62703.1"/>
    <property type="molecule type" value="Genomic_DNA"/>
</dbReference>
<keyword evidence="1" id="KW-0812">Transmembrane</keyword>
<comment type="caution">
    <text evidence="2">The sequence shown here is derived from an EMBL/GenBank/DDBJ whole genome shotgun (WGS) entry which is preliminary data.</text>
</comment>
<organism evidence="2">
    <name type="scientific">marine sediment metagenome</name>
    <dbReference type="NCBI Taxonomy" id="412755"/>
    <lineage>
        <taxon>unclassified sequences</taxon>
        <taxon>metagenomes</taxon>
        <taxon>ecological metagenomes</taxon>
    </lineage>
</organism>
<keyword evidence="1" id="KW-0472">Membrane</keyword>
<feature type="transmembrane region" description="Helical" evidence="1">
    <location>
        <begin position="62"/>
        <end position="83"/>
    </location>
</feature>
<reference evidence="2" key="1">
    <citation type="journal article" date="2015" name="Nature">
        <title>Complex archaea that bridge the gap between prokaryotes and eukaryotes.</title>
        <authorList>
            <person name="Spang A."/>
            <person name="Saw J.H."/>
            <person name="Jorgensen S.L."/>
            <person name="Zaremba-Niedzwiedzka K."/>
            <person name="Martijn J."/>
            <person name="Lind A.E."/>
            <person name="van Eijk R."/>
            <person name="Schleper C."/>
            <person name="Guy L."/>
            <person name="Ettema T.J."/>
        </authorList>
    </citation>
    <scope>NUCLEOTIDE SEQUENCE</scope>
</reference>
<dbReference type="AlphaFoldDB" id="A0A0F9VA34"/>
<sequence length="99" mass="11589">MKFWKDKEGKELTYKEFIGRWKDGIQKITPLQQARVQVRSTIIMLIGILAGIIVSIMNFNKIWWVTIILVGVFGFTFMQFVGLMQKKNVLENFERGYIG</sequence>
<gene>
    <name evidence="2" type="ORF">LCGC14_0509640</name>
</gene>
<proteinExistence type="predicted"/>
<keyword evidence="1" id="KW-1133">Transmembrane helix</keyword>
<evidence type="ECO:0000256" key="1">
    <source>
        <dbReference type="SAM" id="Phobius"/>
    </source>
</evidence>
<evidence type="ECO:0000313" key="2">
    <source>
        <dbReference type="EMBL" id="KKN62703.1"/>
    </source>
</evidence>
<protein>
    <submittedName>
        <fullName evidence="2">Uncharacterized protein</fullName>
    </submittedName>
</protein>
<accession>A0A0F9VA34</accession>
<feature type="transmembrane region" description="Helical" evidence="1">
    <location>
        <begin position="36"/>
        <end position="56"/>
    </location>
</feature>